<sequence>MSHTALEEEQIFAAGVVSFIEKLREERKLPSEPVPIQPTISVGDIVLIPVLSFDKKKGERVLPKVRARVVYVGEKFIVVNMGKYRSSFAYSDIALCE</sequence>
<evidence type="ECO:0000313" key="1">
    <source>
        <dbReference type="EMBL" id="PWI55853.1"/>
    </source>
</evidence>
<keyword evidence="2" id="KW-1185">Reference proteome</keyword>
<dbReference type="RefSeq" id="WP_109431684.1">
    <property type="nucleotide sequence ID" value="NZ_MPDK01000039.1"/>
</dbReference>
<reference evidence="1 2" key="1">
    <citation type="submission" date="2016-11" db="EMBL/GenBank/DDBJ databases">
        <title>Comparative genomics of Acidibacillus ferroxidans species.</title>
        <authorList>
            <person name="Oliveira G."/>
            <person name="Nunes G."/>
            <person name="Oliveira R."/>
            <person name="Araujo F."/>
            <person name="Salim A."/>
            <person name="Scholte L."/>
            <person name="Morais D."/>
            <person name="Nancucheo I."/>
            <person name="Johnson D.B."/>
            <person name="Grail B."/>
            <person name="Bittencourt J."/>
            <person name="Valadares R."/>
        </authorList>
    </citation>
    <scope>NUCLEOTIDE SEQUENCE [LARGE SCALE GENOMIC DNA]</scope>
    <source>
        <strain evidence="1 2">Y002</strain>
    </source>
</reference>
<dbReference type="AlphaFoldDB" id="A0A2U3D3K1"/>
<organism evidence="1 2">
    <name type="scientific">Sulfoacidibacillus thermotolerans</name>
    <name type="common">Acidibacillus sulfuroxidans</name>
    <dbReference type="NCBI Taxonomy" id="1765684"/>
    <lineage>
        <taxon>Bacteria</taxon>
        <taxon>Bacillati</taxon>
        <taxon>Bacillota</taxon>
        <taxon>Bacilli</taxon>
        <taxon>Bacillales</taxon>
        <taxon>Alicyclobacillaceae</taxon>
        <taxon>Sulfoacidibacillus</taxon>
    </lineage>
</organism>
<dbReference type="EMBL" id="MPDK01000039">
    <property type="protein sequence ID" value="PWI55853.1"/>
    <property type="molecule type" value="Genomic_DNA"/>
</dbReference>
<proteinExistence type="predicted"/>
<accession>A0A2U3D3K1</accession>
<name>A0A2U3D3K1_SULT2</name>
<dbReference type="Proteomes" id="UP000245380">
    <property type="component" value="Unassembled WGS sequence"/>
</dbReference>
<gene>
    <name evidence="1" type="ORF">BM613_13290</name>
</gene>
<comment type="caution">
    <text evidence="1">The sequence shown here is derived from an EMBL/GenBank/DDBJ whole genome shotgun (WGS) entry which is preliminary data.</text>
</comment>
<evidence type="ECO:0000313" key="2">
    <source>
        <dbReference type="Proteomes" id="UP000245380"/>
    </source>
</evidence>
<protein>
    <submittedName>
        <fullName evidence="1">Uncharacterized protein</fullName>
    </submittedName>
</protein>